<evidence type="ECO:0000313" key="2">
    <source>
        <dbReference type="EMBL" id="ELY69760.1"/>
    </source>
</evidence>
<dbReference type="RefSeq" id="WP_006429903.1">
    <property type="nucleotide sequence ID" value="NZ_AOID01000014.1"/>
</dbReference>
<keyword evidence="3" id="KW-1185">Reference proteome</keyword>
<evidence type="ECO:0000313" key="3">
    <source>
        <dbReference type="Proteomes" id="UP000011632"/>
    </source>
</evidence>
<evidence type="ECO:0000256" key="1">
    <source>
        <dbReference type="SAM" id="Phobius"/>
    </source>
</evidence>
<dbReference type="InterPro" id="IPR058328">
    <property type="entry name" value="DUF8015"/>
</dbReference>
<dbReference type="Proteomes" id="UP000011632">
    <property type="component" value="Unassembled WGS sequence"/>
</dbReference>
<dbReference type="OrthoDB" id="205887at2157"/>
<proteinExistence type="predicted"/>
<dbReference type="AlphaFoldDB" id="L9Y6R8"/>
<dbReference type="EMBL" id="AOID01000014">
    <property type="protein sequence ID" value="ELY69760.1"/>
    <property type="molecule type" value="Genomic_DNA"/>
</dbReference>
<dbReference type="STRING" id="1227496.C489_04287"/>
<organism evidence="2 3">
    <name type="scientific">Natrinema versiforme JCM 10478</name>
    <dbReference type="NCBI Taxonomy" id="1227496"/>
    <lineage>
        <taxon>Archaea</taxon>
        <taxon>Methanobacteriati</taxon>
        <taxon>Methanobacteriota</taxon>
        <taxon>Stenosarchaea group</taxon>
        <taxon>Halobacteria</taxon>
        <taxon>Halobacteriales</taxon>
        <taxon>Natrialbaceae</taxon>
        <taxon>Natrinema</taxon>
    </lineage>
</organism>
<dbReference type="Pfam" id="PF26047">
    <property type="entry name" value="DUF8015"/>
    <property type="match status" value="1"/>
</dbReference>
<feature type="transmembrane region" description="Helical" evidence="1">
    <location>
        <begin position="61"/>
        <end position="78"/>
    </location>
</feature>
<keyword evidence="1" id="KW-0812">Transmembrane</keyword>
<keyword evidence="1" id="KW-0472">Membrane</keyword>
<protein>
    <submittedName>
        <fullName evidence="2">Uncharacterized protein</fullName>
    </submittedName>
</protein>
<accession>L9Y6R8</accession>
<sequence length="81" mass="8726">MDYYDRLLAGMLASLLLGAVAGLYTAITPRYGLLGGALLATVFLWEAVVRHPPVPATDPRYAAAVVVWHGGLLVTLALEFW</sequence>
<comment type="caution">
    <text evidence="2">The sequence shown here is derived from an EMBL/GenBank/DDBJ whole genome shotgun (WGS) entry which is preliminary data.</text>
</comment>
<keyword evidence="1" id="KW-1133">Transmembrane helix</keyword>
<name>L9Y6R8_9EURY</name>
<dbReference type="PATRIC" id="fig|1227496.3.peg.860"/>
<reference evidence="2 3" key="1">
    <citation type="journal article" date="2014" name="PLoS Genet.">
        <title>Phylogenetically driven sequencing of extremely halophilic archaea reveals strategies for static and dynamic osmo-response.</title>
        <authorList>
            <person name="Becker E.A."/>
            <person name="Seitzer P.M."/>
            <person name="Tritt A."/>
            <person name="Larsen D."/>
            <person name="Krusor M."/>
            <person name="Yao A.I."/>
            <person name="Wu D."/>
            <person name="Madern D."/>
            <person name="Eisen J.A."/>
            <person name="Darling A.E."/>
            <person name="Facciotti M.T."/>
        </authorList>
    </citation>
    <scope>NUCLEOTIDE SEQUENCE [LARGE SCALE GENOMIC DNA]</scope>
    <source>
        <strain evidence="2 3">JCM 10478</strain>
    </source>
</reference>
<gene>
    <name evidence="2" type="ORF">C489_04287</name>
</gene>